<dbReference type="OrthoDB" id="189466at2759"/>
<dbReference type="InterPro" id="IPR000719">
    <property type="entry name" value="Prot_kinase_dom"/>
</dbReference>
<feature type="domain" description="Cyclic nucleotide-binding" evidence="10">
    <location>
        <begin position="305"/>
        <end position="392"/>
    </location>
</feature>
<evidence type="ECO:0000313" key="12">
    <source>
        <dbReference type="Proteomes" id="UP000664859"/>
    </source>
</evidence>
<evidence type="ECO:0000256" key="1">
    <source>
        <dbReference type="ARBA" id="ARBA00022527"/>
    </source>
</evidence>
<dbReference type="SMART" id="SM00220">
    <property type="entry name" value="S_TKc"/>
    <property type="match status" value="1"/>
</dbReference>
<evidence type="ECO:0000256" key="6">
    <source>
        <dbReference type="ARBA" id="ARBA00022840"/>
    </source>
</evidence>
<dbReference type="SUPFAM" id="SSF56112">
    <property type="entry name" value="Protein kinase-like (PK-like)"/>
    <property type="match status" value="1"/>
</dbReference>
<dbReference type="Proteomes" id="UP000664859">
    <property type="component" value="Unassembled WGS sequence"/>
</dbReference>
<dbReference type="GO" id="GO:0005524">
    <property type="term" value="F:ATP binding"/>
    <property type="evidence" value="ECO:0007669"/>
    <property type="project" value="UniProtKB-KW"/>
</dbReference>
<dbReference type="GO" id="GO:0005952">
    <property type="term" value="C:cAMP-dependent protein kinase complex"/>
    <property type="evidence" value="ECO:0007669"/>
    <property type="project" value="TreeGrafter"/>
</dbReference>
<feature type="region of interest" description="Disordered" evidence="8">
    <location>
        <begin position="65"/>
        <end position="97"/>
    </location>
</feature>
<keyword evidence="12" id="KW-1185">Reference proteome</keyword>
<feature type="region of interest" description="Disordered" evidence="8">
    <location>
        <begin position="123"/>
        <end position="149"/>
    </location>
</feature>
<evidence type="ECO:0000256" key="4">
    <source>
        <dbReference type="ARBA" id="ARBA00022741"/>
    </source>
</evidence>
<evidence type="ECO:0000259" key="9">
    <source>
        <dbReference type="PROSITE" id="PS50011"/>
    </source>
</evidence>
<feature type="region of interest" description="Disordered" evidence="8">
    <location>
        <begin position="477"/>
        <end position="500"/>
    </location>
</feature>
<evidence type="ECO:0000256" key="8">
    <source>
        <dbReference type="SAM" id="MobiDB-lite"/>
    </source>
</evidence>
<gene>
    <name evidence="11" type="ORF">JKP88DRAFT_274090</name>
</gene>
<dbReference type="GO" id="GO:0004691">
    <property type="term" value="F:cAMP-dependent protein kinase activity"/>
    <property type="evidence" value="ECO:0007669"/>
    <property type="project" value="TreeGrafter"/>
</dbReference>
<feature type="compositionally biased region" description="Polar residues" evidence="8">
    <location>
        <begin position="65"/>
        <end position="77"/>
    </location>
</feature>
<feature type="region of interest" description="Disordered" evidence="8">
    <location>
        <begin position="1"/>
        <end position="34"/>
    </location>
</feature>
<dbReference type="PANTHER" id="PTHR24353:SF143">
    <property type="entry name" value="PROTEIN KINASE DOMAIN-CONTAINING PROTEIN"/>
    <property type="match status" value="1"/>
</dbReference>
<feature type="domain" description="Protein kinase" evidence="9">
    <location>
        <begin position="660"/>
        <end position="1010"/>
    </location>
</feature>
<evidence type="ECO:0000256" key="5">
    <source>
        <dbReference type="ARBA" id="ARBA00022777"/>
    </source>
</evidence>
<name>A0A835YLH2_9STRA</name>
<proteinExistence type="predicted"/>
<keyword evidence="2" id="KW-0140">cGMP</keyword>
<dbReference type="Pfam" id="PF00069">
    <property type="entry name" value="Pkinase"/>
    <property type="match status" value="1"/>
</dbReference>
<dbReference type="PROSITE" id="PS50042">
    <property type="entry name" value="CNMP_BINDING_3"/>
    <property type="match status" value="1"/>
</dbReference>
<keyword evidence="7" id="KW-0142">cGMP-binding</keyword>
<dbReference type="AlphaFoldDB" id="A0A835YLH2"/>
<keyword evidence="6" id="KW-0067">ATP-binding</keyword>
<keyword evidence="1" id="KW-0723">Serine/threonine-protein kinase</keyword>
<evidence type="ECO:0000313" key="11">
    <source>
        <dbReference type="EMBL" id="KAG5177434.1"/>
    </source>
</evidence>
<evidence type="ECO:0000259" key="10">
    <source>
        <dbReference type="PROSITE" id="PS50042"/>
    </source>
</evidence>
<comment type="caution">
    <text evidence="11">The sequence shown here is derived from an EMBL/GenBank/DDBJ whole genome shotgun (WGS) entry which is preliminary data.</text>
</comment>
<dbReference type="Gene3D" id="3.30.200.20">
    <property type="entry name" value="Phosphorylase Kinase, domain 1"/>
    <property type="match status" value="1"/>
</dbReference>
<dbReference type="Pfam" id="PF00027">
    <property type="entry name" value="cNMP_binding"/>
    <property type="match status" value="1"/>
</dbReference>
<sequence>MGGAAATLRSSVDNLRQMSQHSAYPASSGGAAHDSGEFTRVKQHFLHASSMGASNRDIFNALTETSTSTSMPAPSRTSPLPGGSAASPGGAAAARQQQRISYPVHGPKAHGAAALAYAPLAPTAERDERTASGASAGGTTDDIGLTSAPLSGASAGGTADGIGLISLKQQSITSTPRYGISLDERTASGGSASAGATADGARRNRRAQIFQSGFDFSDAQRMGALQMEVDTSKDTFLPENRAIIQAATARECGDGARVRGGNAAMARVFFSGADAAGGARLQGQAFDRLLGAFERRECAPGEWLMREGEWLMREGTWLMREGEVGEEMYVVADGALEAFVGGDKVRDVRRGDAAGELALLYGAPRSASVRAPPDAPAAAVLWSLRRDAFREVQAVTSGAAMSARLEALAAAPALEPVDVYALSLLAGLADGVALEAGATAAVEHEVITRCILVDSGQLEITSSTTSTQAELERLCGIHRPRSSSDGDDASGGGGGGALPPIAEADAAPALNKLVLRPGAFLGMPLLLCAGKGKRGAWTQAPYPVAVAEKGKSHGAEGGKHDGLCTADCGAAGRPAPAPPPPPGAQQEFPGAVCPVTVTATEPSKLTVFTVAQFEAAAGPIAKVLGQALTGRQSILRPMGITDVVPARVPVQQLRFKISDFETIKFLGTGSFGRVTLVKFKDPKRQAKSLACRGVKSFALKQMVKQAVVDKRQLGHIKDERLLLYSLDHPFIVKLHGAFQDAACVYLLTEPYGAFQDAACVYLLTELYGAFQDAACVQLLTVTEAVTAGEMFSIVYEGLSGHKEGQLPIEHGVFYAACVLEALAYMHGKVKHCLFYAACVLEALAYMHGKGIAYRDLKPENLVLDDKGYVRIIDLGFAKKIPFEVDFGGKTEIHSKSFTMCGTPEYLAPEFIFNCGHDRGVDYWAFGVLVFELTAGHTPFQGPKDPNDMTSLFSRIAFCWRDGVNFPQDFVAKTKGRPTADLVTQLLQQEAKQRLGYLKTGADAMRAHGHFAGVDWPALLRKQTQAPWVPPPPRRKFNMANLKLTLKWNSSASVVPYTGRQDVFEDCVRAAARGLLADKRCHVERAENAL</sequence>
<keyword evidence="3" id="KW-0808">Transferase</keyword>
<dbReference type="InterPro" id="IPR008271">
    <property type="entry name" value="Ser/Thr_kinase_AS"/>
</dbReference>
<reference evidence="11" key="1">
    <citation type="submission" date="2021-02" db="EMBL/GenBank/DDBJ databases">
        <title>First Annotated Genome of the Yellow-green Alga Tribonema minus.</title>
        <authorList>
            <person name="Mahan K.M."/>
        </authorList>
    </citation>
    <scope>NUCLEOTIDE SEQUENCE</scope>
    <source>
        <strain evidence="11">UTEX B ZZ1240</strain>
    </source>
</reference>
<evidence type="ECO:0000256" key="7">
    <source>
        <dbReference type="ARBA" id="ARBA00022992"/>
    </source>
</evidence>
<dbReference type="SUPFAM" id="SSF51206">
    <property type="entry name" value="cAMP-binding domain-like"/>
    <property type="match status" value="1"/>
</dbReference>
<protein>
    <submittedName>
        <fullName evidence="11">Kinase-like domain-containing protein</fullName>
    </submittedName>
</protein>
<dbReference type="PANTHER" id="PTHR24353">
    <property type="entry name" value="CYCLIC NUCLEOTIDE-DEPENDENT PROTEIN KINASE"/>
    <property type="match status" value="1"/>
</dbReference>
<feature type="compositionally biased region" description="Low complexity" evidence="8">
    <location>
        <begin position="78"/>
        <end position="94"/>
    </location>
</feature>
<accession>A0A835YLH2</accession>
<dbReference type="InterPro" id="IPR014710">
    <property type="entry name" value="RmlC-like_jellyroll"/>
</dbReference>
<keyword evidence="5 11" id="KW-0418">Kinase</keyword>
<keyword evidence="4" id="KW-0547">Nucleotide-binding</keyword>
<feature type="compositionally biased region" description="Polar residues" evidence="8">
    <location>
        <begin position="8"/>
        <end position="22"/>
    </location>
</feature>
<dbReference type="CDD" id="cd00038">
    <property type="entry name" value="CAP_ED"/>
    <property type="match status" value="1"/>
</dbReference>
<dbReference type="InterPro" id="IPR018490">
    <property type="entry name" value="cNMP-bd_dom_sf"/>
</dbReference>
<dbReference type="GO" id="GO:0030553">
    <property type="term" value="F:cGMP binding"/>
    <property type="evidence" value="ECO:0007669"/>
    <property type="project" value="UniProtKB-KW"/>
</dbReference>
<evidence type="ECO:0000256" key="3">
    <source>
        <dbReference type="ARBA" id="ARBA00022679"/>
    </source>
</evidence>
<dbReference type="Gene3D" id="1.10.510.10">
    <property type="entry name" value="Transferase(Phosphotransferase) domain 1"/>
    <property type="match status" value="1"/>
</dbReference>
<dbReference type="EMBL" id="JAFCMP010000525">
    <property type="protein sequence ID" value="KAG5177434.1"/>
    <property type="molecule type" value="Genomic_DNA"/>
</dbReference>
<evidence type="ECO:0000256" key="2">
    <source>
        <dbReference type="ARBA" id="ARBA00022535"/>
    </source>
</evidence>
<dbReference type="SMART" id="SM00100">
    <property type="entry name" value="cNMP"/>
    <property type="match status" value="1"/>
</dbReference>
<dbReference type="PROSITE" id="PS50011">
    <property type="entry name" value="PROTEIN_KINASE_DOM"/>
    <property type="match status" value="1"/>
</dbReference>
<dbReference type="Gene3D" id="2.60.120.10">
    <property type="entry name" value="Jelly Rolls"/>
    <property type="match status" value="1"/>
</dbReference>
<dbReference type="PROSITE" id="PS00108">
    <property type="entry name" value="PROTEIN_KINASE_ST"/>
    <property type="match status" value="1"/>
</dbReference>
<dbReference type="InterPro" id="IPR000595">
    <property type="entry name" value="cNMP-bd_dom"/>
</dbReference>
<dbReference type="InterPro" id="IPR011009">
    <property type="entry name" value="Kinase-like_dom_sf"/>
</dbReference>
<organism evidence="11 12">
    <name type="scientific">Tribonema minus</name>
    <dbReference type="NCBI Taxonomy" id="303371"/>
    <lineage>
        <taxon>Eukaryota</taxon>
        <taxon>Sar</taxon>
        <taxon>Stramenopiles</taxon>
        <taxon>Ochrophyta</taxon>
        <taxon>PX clade</taxon>
        <taxon>Xanthophyceae</taxon>
        <taxon>Tribonematales</taxon>
        <taxon>Tribonemataceae</taxon>
        <taxon>Tribonema</taxon>
    </lineage>
</organism>